<keyword evidence="1" id="KW-0812">Transmembrane</keyword>
<feature type="transmembrane region" description="Helical" evidence="1">
    <location>
        <begin position="36"/>
        <end position="56"/>
    </location>
</feature>
<reference evidence="2 3" key="1">
    <citation type="submission" date="2011-06" db="EMBL/GenBank/DDBJ databases">
        <authorList>
            <person name="Muzny D."/>
            <person name="Qin X."/>
            <person name="Deng J."/>
            <person name="Jiang H."/>
            <person name="Liu Y."/>
            <person name="Qu J."/>
            <person name="Song X.-Z."/>
            <person name="Zhang L."/>
            <person name="Thornton R."/>
            <person name="Coyle M."/>
            <person name="Francisco L."/>
            <person name="Jackson L."/>
            <person name="Javaid M."/>
            <person name="Korchina V."/>
            <person name="Kovar C."/>
            <person name="Mata R."/>
            <person name="Mathew T."/>
            <person name="Ngo R."/>
            <person name="Nguyen L."/>
            <person name="Nguyen N."/>
            <person name="Okwuonu G."/>
            <person name="Ongeri F."/>
            <person name="Pham C."/>
            <person name="Simmons D."/>
            <person name="Wilczek-Boney K."/>
            <person name="Hale W."/>
            <person name="Jakkamsetti A."/>
            <person name="Pham P."/>
            <person name="Ruth R."/>
            <person name="San Lucas F."/>
            <person name="Warren J."/>
            <person name="Zhang J."/>
            <person name="Zhao Z."/>
            <person name="Zhou C."/>
            <person name="Zhu D."/>
            <person name="Lee S."/>
            <person name="Bess C."/>
            <person name="Blankenburg K."/>
            <person name="Forbes L."/>
            <person name="Fu Q."/>
            <person name="Gubbala S."/>
            <person name="Hirani K."/>
            <person name="Jayaseelan J.C."/>
            <person name="Lara F."/>
            <person name="Munidasa M."/>
            <person name="Palculict T."/>
            <person name="Patil S."/>
            <person name="Pu L.-L."/>
            <person name="Saada N."/>
            <person name="Tang L."/>
            <person name="Weissenberger G."/>
            <person name="Zhu Y."/>
            <person name="Hemphill L."/>
            <person name="Shang Y."/>
            <person name="Youmans B."/>
            <person name="Ayvaz T."/>
            <person name="Ross M."/>
            <person name="Santibanez J."/>
            <person name="Aqrawi P."/>
            <person name="Gross S."/>
            <person name="Joshi V."/>
            <person name="Fowler G."/>
            <person name="Nazareth L."/>
            <person name="Reid J."/>
            <person name="Worley K."/>
            <person name="Petrosino J."/>
            <person name="Highlander S."/>
            <person name="Gibbs R."/>
        </authorList>
    </citation>
    <scope>NUCLEOTIDE SEQUENCE [LARGE SCALE GENOMIC DNA]</scope>
    <source>
        <strain evidence="2 3">9715</strain>
    </source>
</reference>
<keyword evidence="1" id="KW-0472">Membrane</keyword>
<accession>G4CMH4</accession>
<dbReference type="Proteomes" id="UP000005336">
    <property type="component" value="Unassembled WGS sequence"/>
</dbReference>
<gene>
    <name evidence="2" type="ORF">HMPREF9370_0283</name>
</gene>
<evidence type="ECO:0000313" key="3">
    <source>
        <dbReference type="Proteomes" id="UP000005336"/>
    </source>
</evidence>
<sequence>MLALAVLFGLLVWLGLTVLAAYLCGKLTSKLGLGRWIGRFVGFMLLMGSVFVYWTWEFMAVKNYIEKKCHDEAGVKIYVDSKEWRRLSNSNMENSAIFDHHIKLNSKKYYIDRKELFSIGKITDRLILFYVPSNGEDMMYTKKNKQIIIDINTDKKNNRNNIFYSWCRTRIR</sequence>
<protein>
    <submittedName>
        <fullName evidence="2">Uncharacterized protein</fullName>
    </submittedName>
</protein>
<dbReference type="OrthoDB" id="8603842at2"/>
<keyword evidence="3" id="KW-1185">Reference proteome</keyword>
<organism evidence="2 3">
    <name type="scientific">Neisseria wadsworthii 9715</name>
    <dbReference type="NCBI Taxonomy" id="1030841"/>
    <lineage>
        <taxon>Bacteria</taxon>
        <taxon>Pseudomonadati</taxon>
        <taxon>Pseudomonadota</taxon>
        <taxon>Betaproteobacteria</taxon>
        <taxon>Neisseriales</taxon>
        <taxon>Neisseriaceae</taxon>
        <taxon>Neisseria</taxon>
    </lineage>
</organism>
<comment type="caution">
    <text evidence="2">The sequence shown here is derived from an EMBL/GenBank/DDBJ whole genome shotgun (WGS) entry which is preliminary data.</text>
</comment>
<keyword evidence="1" id="KW-1133">Transmembrane helix</keyword>
<dbReference type="RefSeq" id="WP_009115430.1">
    <property type="nucleotide sequence ID" value="NZ_JH165159.1"/>
</dbReference>
<dbReference type="AlphaFoldDB" id="G4CMH4"/>
<dbReference type="EMBL" id="AGAZ01000010">
    <property type="protein sequence ID" value="EGZ51083.1"/>
    <property type="molecule type" value="Genomic_DNA"/>
</dbReference>
<evidence type="ECO:0000256" key="1">
    <source>
        <dbReference type="SAM" id="Phobius"/>
    </source>
</evidence>
<proteinExistence type="predicted"/>
<evidence type="ECO:0000313" key="2">
    <source>
        <dbReference type="EMBL" id="EGZ51083.1"/>
    </source>
</evidence>
<dbReference type="HOGENOM" id="CLU_111947_0_0_4"/>
<name>G4CMH4_9NEIS</name>